<feature type="compositionally biased region" description="Basic and acidic residues" evidence="1">
    <location>
        <begin position="42"/>
        <end position="55"/>
    </location>
</feature>
<name>A0ABR3W7Z5_9PEZI</name>
<sequence length="406" mass="44511">MVQYVFTPWRDRRELLMVRRQLYPNKGRQYETAPPHVTGSDGGRDDGQDSQRRQQQEQQHAVARVSMWMQRGNCPHLIESTALLLAAILSDLHGSGSDSLSWADPVVPGLHLGLDGSVPTTTSVTAYGGYAARAAYSAAFSRFVTGLLDSNQDKQRKMSMYAVAKAVGLPATFVELRHQATHEQLPSLTRLRAAALAALDWIWDYYWKHVPGDGPGNDGSAGGNDETDVMVVVDGEGQKQSLSAAREPIQGASPGSDPACKKQLEICLSEEDPDARQALLAGIRRRFADAQVLRALGAIAEDARDTRVLRRALALSREMLQVSGSSEPKREAKPEVGASSGFGHTPRPELTSKENDLRKTDRGGLDERKPAEQRPEDVEAEDEEGDSRPSWSRDEKNWVPKPIGVV</sequence>
<evidence type="ECO:0000256" key="1">
    <source>
        <dbReference type="SAM" id="MobiDB-lite"/>
    </source>
</evidence>
<dbReference type="Proteomes" id="UP001586593">
    <property type="component" value="Unassembled WGS sequence"/>
</dbReference>
<proteinExistence type="predicted"/>
<protein>
    <submittedName>
        <fullName evidence="2">Uncharacterized protein</fullName>
    </submittedName>
</protein>
<feature type="region of interest" description="Disordered" evidence="1">
    <location>
        <begin position="320"/>
        <end position="406"/>
    </location>
</feature>
<reference evidence="2 3" key="1">
    <citation type="journal article" date="2024" name="Commun. Biol.">
        <title>Comparative genomic analysis of thermophilic fungi reveals convergent evolutionary adaptations and gene losses.</title>
        <authorList>
            <person name="Steindorff A.S."/>
            <person name="Aguilar-Pontes M.V."/>
            <person name="Robinson A.J."/>
            <person name="Andreopoulos B."/>
            <person name="LaButti K."/>
            <person name="Kuo A."/>
            <person name="Mondo S."/>
            <person name="Riley R."/>
            <person name="Otillar R."/>
            <person name="Haridas S."/>
            <person name="Lipzen A."/>
            <person name="Grimwood J."/>
            <person name="Schmutz J."/>
            <person name="Clum A."/>
            <person name="Reid I.D."/>
            <person name="Moisan M.C."/>
            <person name="Butler G."/>
            <person name="Nguyen T.T.M."/>
            <person name="Dewar K."/>
            <person name="Conant G."/>
            <person name="Drula E."/>
            <person name="Henrissat B."/>
            <person name="Hansel C."/>
            <person name="Singer S."/>
            <person name="Hutchinson M.I."/>
            <person name="de Vries R.P."/>
            <person name="Natvig D.O."/>
            <person name="Powell A.J."/>
            <person name="Tsang A."/>
            <person name="Grigoriev I.V."/>
        </authorList>
    </citation>
    <scope>NUCLEOTIDE SEQUENCE [LARGE SCALE GENOMIC DNA]</scope>
    <source>
        <strain evidence="2 3">ATCC 24622</strain>
    </source>
</reference>
<keyword evidence="3" id="KW-1185">Reference proteome</keyword>
<feature type="region of interest" description="Disordered" evidence="1">
    <location>
        <begin position="27"/>
        <end position="61"/>
    </location>
</feature>
<dbReference type="EMBL" id="JAZHXJ010000627">
    <property type="protein sequence ID" value="KAL1855396.1"/>
    <property type="molecule type" value="Genomic_DNA"/>
</dbReference>
<feature type="compositionally biased region" description="Basic and acidic residues" evidence="1">
    <location>
        <begin position="346"/>
        <end position="377"/>
    </location>
</feature>
<gene>
    <name evidence="2" type="ORF">VTK73DRAFT_8542</name>
</gene>
<accession>A0ABR3W7Z5</accession>
<dbReference type="PANTHER" id="PTHR15002">
    <property type="entry name" value="RIBOSOMAL BIOGENESIS PROTEIN LAS1L"/>
    <property type="match status" value="1"/>
</dbReference>
<evidence type="ECO:0000313" key="3">
    <source>
        <dbReference type="Proteomes" id="UP001586593"/>
    </source>
</evidence>
<dbReference type="Pfam" id="PF04031">
    <property type="entry name" value="Las1"/>
    <property type="match status" value="1"/>
</dbReference>
<comment type="caution">
    <text evidence="2">The sequence shown here is derived from an EMBL/GenBank/DDBJ whole genome shotgun (WGS) entry which is preliminary data.</text>
</comment>
<dbReference type="PANTHER" id="PTHR15002:SF0">
    <property type="entry name" value="RIBOSOMAL BIOGENESIS PROTEIN LAS1L"/>
    <property type="match status" value="1"/>
</dbReference>
<evidence type="ECO:0000313" key="2">
    <source>
        <dbReference type="EMBL" id="KAL1855396.1"/>
    </source>
</evidence>
<dbReference type="InterPro" id="IPR007174">
    <property type="entry name" value="Las1"/>
</dbReference>
<organism evidence="2 3">
    <name type="scientific">Phialemonium thermophilum</name>
    <dbReference type="NCBI Taxonomy" id="223376"/>
    <lineage>
        <taxon>Eukaryota</taxon>
        <taxon>Fungi</taxon>
        <taxon>Dikarya</taxon>
        <taxon>Ascomycota</taxon>
        <taxon>Pezizomycotina</taxon>
        <taxon>Sordariomycetes</taxon>
        <taxon>Sordariomycetidae</taxon>
        <taxon>Cephalothecales</taxon>
        <taxon>Cephalothecaceae</taxon>
        <taxon>Phialemonium</taxon>
    </lineage>
</organism>